<name>A0ACC0H7Z2_9ERIC</name>
<proteinExistence type="predicted"/>
<evidence type="ECO:0000313" key="1">
    <source>
        <dbReference type="EMBL" id="KAI8009310.1"/>
    </source>
</evidence>
<accession>A0ACC0H7Z2</accession>
<organism evidence="1 2">
    <name type="scientific">Camellia lanceoleosa</name>
    <dbReference type="NCBI Taxonomy" id="1840588"/>
    <lineage>
        <taxon>Eukaryota</taxon>
        <taxon>Viridiplantae</taxon>
        <taxon>Streptophyta</taxon>
        <taxon>Embryophyta</taxon>
        <taxon>Tracheophyta</taxon>
        <taxon>Spermatophyta</taxon>
        <taxon>Magnoliopsida</taxon>
        <taxon>eudicotyledons</taxon>
        <taxon>Gunneridae</taxon>
        <taxon>Pentapetalae</taxon>
        <taxon>asterids</taxon>
        <taxon>Ericales</taxon>
        <taxon>Theaceae</taxon>
        <taxon>Camellia</taxon>
    </lineage>
</organism>
<reference evidence="1 2" key="1">
    <citation type="journal article" date="2022" name="Plant J.">
        <title>Chromosome-level genome of Camellia lanceoleosa provides a valuable resource for understanding genome evolution and self-incompatibility.</title>
        <authorList>
            <person name="Gong W."/>
            <person name="Xiao S."/>
            <person name="Wang L."/>
            <person name="Liao Z."/>
            <person name="Chang Y."/>
            <person name="Mo W."/>
            <person name="Hu G."/>
            <person name="Li W."/>
            <person name="Zhao G."/>
            <person name="Zhu H."/>
            <person name="Hu X."/>
            <person name="Ji K."/>
            <person name="Xiang X."/>
            <person name="Song Q."/>
            <person name="Yuan D."/>
            <person name="Jin S."/>
            <person name="Zhang L."/>
        </authorList>
    </citation>
    <scope>NUCLEOTIDE SEQUENCE [LARGE SCALE GENOMIC DNA]</scope>
    <source>
        <strain evidence="1">SQ_2022a</strain>
    </source>
</reference>
<dbReference type="Proteomes" id="UP001060215">
    <property type="component" value="Chromosome 5"/>
</dbReference>
<keyword evidence="1" id="KW-0675">Receptor</keyword>
<comment type="caution">
    <text evidence="1">The sequence shown here is derived from an EMBL/GenBank/DDBJ whole genome shotgun (WGS) entry which is preliminary data.</text>
</comment>
<keyword evidence="1" id="KW-0418">Kinase</keyword>
<keyword evidence="1" id="KW-0808">Transferase</keyword>
<sequence length="166" mass="18543">MLALLSHRVDSEPSQDKQALLAFISQIPHANCLQWNASDSACNWVSIIYFNPNEHRKQFSTFLETSSSATAVATVPPSQSPPSSASPSRSRSPSPPPALRSHPNPYSLRSRHRNKKPSGSRTSGVRTLSDLNSLMKTFTLPERNENKNQMFKEKLIHSVWIGRKGY</sequence>
<dbReference type="EMBL" id="CM045762">
    <property type="protein sequence ID" value="KAI8009310.1"/>
    <property type="molecule type" value="Genomic_DNA"/>
</dbReference>
<evidence type="ECO:0000313" key="2">
    <source>
        <dbReference type="Proteomes" id="UP001060215"/>
    </source>
</evidence>
<keyword evidence="2" id="KW-1185">Reference proteome</keyword>
<protein>
    <submittedName>
        <fullName evidence="1">Inactive receptor kinase</fullName>
    </submittedName>
</protein>
<gene>
    <name evidence="1" type="ORF">LOK49_LG06G02780</name>
</gene>